<keyword evidence="6" id="KW-1185">Reference proteome</keyword>
<dbReference type="AlphaFoldDB" id="A0A0D8YA95"/>
<dbReference type="PANTHER" id="PTHR11675:SF43">
    <property type="entry name" value="POLYPEPTIDE N-ACETYLGALACTOSAMINYLTRANSFERASE 1"/>
    <property type="match status" value="1"/>
</dbReference>
<evidence type="ECO:0000256" key="3">
    <source>
        <dbReference type="SAM" id="Phobius"/>
    </source>
</evidence>
<dbReference type="EMBL" id="KN716155">
    <property type="protein sequence ID" value="KJH53127.1"/>
    <property type="molecule type" value="Genomic_DNA"/>
</dbReference>
<dbReference type="GO" id="GO:0005794">
    <property type="term" value="C:Golgi apparatus"/>
    <property type="evidence" value="ECO:0007669"/>
    <property type="project" value="TreeGrafter"/>
</dbReference>
<keyword evidence="3" id="KW-0812">Transmembrane</keyword>
<name>A0A0D8YA95_DICVI</name>
<dbReference type="OrthoDB" id="6119243at2759"/>
<keyword evidence="2" id="KW-1015">Disulfide bond</keyword>
<reference evidence="6" key="2">
    <citation type="journal article" date="2016" name="Sci. Rep.">
        <title>Dictyocaulus viviparus genome, variome and transcriptome elucidate lungworm biology and support future intervention.</title>
        <authorList>
            <person name="McNulty S.N."/>
            <person name="Strube C."/>
            <person name="Rosa B.A."/>
            <person name="Martin J.C."/>
            <person name="Tyagi R."/>
            <person name="Choi Y.J."/>
            <person name="Wang Q."/>
            <person name="Hallsworth Pepin K."/>
            <person name="Zhang X."/>
            <person name="Ozersky P."/>
            <person name="Wilson R.K."/>
            <person name="Sternberg P.W."/>
            <person name="Gasser R.B."/>
            <person name="Mitreva M."/>
        </authorList>
    </citation>
    <scope>NUCLEOTIDE SEQUENCE [LARGE SCALE GENOMIC DNA]</scope>
    <source>
        <strain evidence="6">HannoverDv2000</strain>
    </source>
</reference>
<sequence>MTQDRFIVDRMRCPLTARQRSRIANWILFMIAMFLFITWNREGAKLFENATHEKRIHTIANFGKQTGPGEGGAPVYLEGQEWEKGQEQMKTFFMNVIASDKISLDRNVPDSRSPECLALSYPSSLPTSSVIIVFTNEFFSPMIKHKNDLALLRTVHSVVNRTPKHLLKEIILVDDSSSRATDIDMLPAEMSVCLANEELGTPLVEHLRRFGSLVKLIRSNERLGLIRAKLRGAKEAKGDVLERCSLILYLRIEPLLARIKEKRTAIVCPIIDSISESNLAYLGGSHGGIFESEHSGGLYIIAWLRCLGVKLCEENIQKRTTFGVFLSLSYSENGMHFNLKFRSWHCRSPTMAGGLFAVDRQYFFEIGAYDEEMDIWGGENLEISFRVWMCGGSLELIPCSHVGHIFRAGHPYNMTGRNGNEDVHGTNSKRLAEVWMDDYKRLFYVHRMGLKSIVMTKPLNSWIREL</sequence>
<keyword evidence="1" id="KW-0808">Transferase</keyword>
<reference evidence="5 6" key="1">
    <citation type="submission" date="2013-11" db="EMBL/GenBank/DDBJ databases">
        <title>Draft genome of the bovine lungworm Dictyocaulus viviparus.</title>
        <authorList>
            <person name="Mitreva M."/>
        </authorList>
    </citation>
    <scope>NUCLEOTIDE SEQUENCE [LARGE SCALE GENOMIC DNA]</scope>
    <source>
        <strain evidence="5 6">HannoverDv2000</strain>
    </source>
</reference>
<feature type="domain" description="Galactosyltransferase C-terminal" evidence="4">
    <location>
        <begin position="336"/>
        <end position="410"/>
    </location>
</feature>
<keyword evidence="3" id="KW-0472">Membrane</keyword>
<feature type="transmembrane region" description="Helical" evidence="3">
    <location>
        <begin position="21"/>
        <end position="39"/>
    </location>
</feature>
<dbReference type="STRING" id="29172.A0A0D8YA95"/>
<proteinExistence type="predicted"/>
<dbReference type="GO" id="GO:0006493">
    <property type="term" value="P:protein O-linked glycosylation"/>
    <property type="evidence" value="ECO:0007669"/>
    <property type="project" value="TreeGrafter"/>
</dbReference>
<dbReference type="Proteomes" id="UP000053766">
    <property type="component" value="Unassembled WGS sequence"/>
</dbReference>
<dbReference type="InterPro" id="IPR029044">
    <property type="entry name" value="Nucleotide-diphossugar_trans"/>
</dbReference>
<keyword evidence="3" id="KW-1133">Transmembrane helix</keyword>
<evidence type="ECO:0000256" key="1">
    <source>
        <dbReference type="ARBA" id="ARBA00022679"/>
    </source>
</evidence>
<dbReference type="Gene3D" id="3.90.550.10">
    <property type="entry name" value="Spore Coat Polysaccharide Biosynthesis Protein SpsA, Chain A"/>
    <property type="match status" value="1"/>
</dbReference>
<evidence type="ECO:0000313" key="6">
    <source>
        <dbReference type="Proteomes" id="UP000053766"/>
    </source>
</evidence>
<dbReference type="Pfam" id="PF02709">
    <property type="entry name" value="Glyco_transf_7C"/>
    <property type="match status" value="1"/>
</dbReference>
<dbReference type="GO" id="GO:0004653">
    <property type="term" value="F:polypeptide N-acetylgalactosaminyltransferase activity"/>
    <property type="evidence" value="ECO:0007669"/>
    <property type="project" value="TreeGrafter"/>
</dbReference>
<accession>A0A0D8YA95</accession>
<dbReference type="InterPro" id="IPR027791">
    <property type="entry name" value="Galactosyl_T_C"/>
</dbReference>
<gene>
    <name evidence="5" type="ORF">DICVIV_00625</name>
</gene>
<organism evidence="5 6">
    <name type="scientific">Dictyocaulus viviparus</name>
    <name type="common">Bovine lungworm</name>
    <dbReference type="NCBI Taxonomy" id="29172"/>
    <lineage>
        <taxon>Eukaryota</taxon>
        <taxon>Metazoa</taxon>
        <taxon>Ecdysozoa</taxon>
        <taxon>Nematoda</taxon>
        <taxon>Chromadorea</taxon>
        <taxon>Rhabditida</taxon>
        <taxon>Rhabditina</taxon>
        <taxon>Rhabditomorpha</taxon>
        <taxon>Strongyloidea</taxon>
        <taxon>Metastrongylidae</taxon>
        <taxon>Dictyocaulus</taxon>
    </lineage>
</organism>
<evidence type="ECO:0000313" key="5">
    <source>
        <dbReference type="EMBL" id="KJH53127.1"/>
    </source>
</evidence>
<dbReference type="SUPFAM" id="SSF53448">
    <property type="entry name" value="Nucleotide-diphospho-sugar transferases"/>
    <property type="match status" value="1"/>
</dbReference>
<evidence type="ECO:0000259" key="4">
    <source>
        <dbReference type="Pfam" id="PF02709"/>
    </source>
</evidence>
<evidence type="ECO:0000256" key="2">
    <source>
        <dbReference type="ARBA" id="ARBA00023157"/>
    </source>
</evidence>
<dbReference type="PANTHER" id="PTHR11675">
    <property type="entry name" value="N-ACETYLGALACTOSAMINYLTRANSFERASE"/>
    <property type="match status" value="1"/>
</dbReference>
<protein>
    <recommendedName>
        <fullName evidence="4">Galactosyltransferase C-terminal domain-containing protein</fullName>
    </recommendedName>
</protein>